<reference evidence="3 4" key="1">
    <citation type="journal article" date="2011" name="Proc. Natl. Acad. Sci. U.S.A.">
        <title>Comparative genomics of xylose-fermenting fungi for enhanced biofuel production.</title>
        <authorList>
            <person name="Wohlbach D.J."/>
            <person name="Kuo A."/>
            <person name="Sato T.K."/>
            <person name="Potts K.M."/>
            <person name="Salamov A.A."/>
            <person name="LaButti K.M."/>
            <person name="Sun H."/>
            <person name="Clum A."/>
            <person name="Pangilinan J.L."/>
            <person name="Lindquist E.A."/>
            <person name="Lucas S."/>
            <person name="Lapidus A."/>
            <person name="Jin M."/>
            <person name="Gunawan C."/>
            <person name="Balan V."/>
            <person name="Dale B.E."/>
            <person name="Jeffries T.W."/>
            <person name="Zinkel R."/>
            <person name="Barry K.W."/>
            <person name="Grigoriev I.V."/>
            <person name="Gasch A.P."/>
        </authorList>
    </citation>
    <scope>NUCLEOTIDE SEQUENCE [LARGE SCALE GENOMIC DNA]</scope>
    <source>
        <strain evidence="3">ATCC 10573</strain>
        <strain evidence="4">ATCC 10573 / BCRC 21748 / CBS 615 / JCM 9827 / NBRC 10315 / NRRL Y-1498 / VKM Y-70</strain>
    </source>
</reference>
<dbReference type="PANTHER" id="PTHR47655">
    <property type="entry name" value="QUINIC ACID UTILIZATION ACTIVATOR"/>
    <property type="match status" value="1"/>
</dbReference>
<gene>
    <name evidence="3" type="ORF">CANTEDRAFT_134697</name>
</gene>
<dbReference type="GO" id="GO:0008270">
    <property type="term" value="F:zinc ion binding"/>
    <property type="evidence" value="ECO:0007669"/>
    <property type="project" value="InterPro"/>
</dbReference>
<protein>
    <recommendedName>
        <fullName evidence="2">Zn(2)-C6 fungal-type domain-containing protein</fullName>
    </recommendedName>
</protein>
<dbReference type="Proteomes" id="UP000000707">
    <property type="component" value="Unassembled WGS sequence"/>
</dbReference>
<dbReference type="InterPro" id="IPR052783">
    <property type="entry name" value="Metabolic/Drug-Res_Regulator"/>
</dbReference>
<keyword evidence="4" id="KW-1185">Reference proteome</keyword>
<feature type="region of interest" description="Disordered" evidence="1">
    <location>
        <begin position="1"/>
        <end position="27"/>
    </location>
</feature>
<dbReference type="EMBL" id="GL996521">
    <property type="protein sequence ID" value="EGV64124.1"/>
    <property type="molecule type" value="Genomic_DNA"/>
</dbReference>
<dbReference type="OrthoDB" id="5600212at2759"/>
<feature type="compositionally biased region" description="Polar residues" evidence="1">
    <location>
        <begin position="308"/>
        <end position="331"/>
    </location>
</feature>
<dbReference type="HOGENOM" id="CLU_031215_0_0_1"/>
<dbReference type="eggNOG" id="ENOG502S8N8">
    <property type="taxonomic scope" value="Eukaryota"/>
</dbReference>
<dbReference type="InterPro" id="IPR001138">
    <property type="entry name" value="Zn2Cys6_DnaBD"/>
</dbReference>
<dbReference type="Gene3D" id="4.10.240.10">
    <property type="entry name" value="Zn(2)-C6 fungal-type DNA-binding domain"/>
    <property type="match status" value="1"/>
</dbReference>
<organism evidence="4">
    <name type="scientific">Candida tenuis (strain ATCC 10573 / BCRC 21748 / CBS 615 / JCM 9827 / NBRC 10315 / NRRL Y-1498 / VKM Y-70)</name>
    <name type="common">Yeast</name>
    <name type="synonym">Yamadazyma tenuis</name>
    <dbReference type="NCBI Taxonomy" id="590646"/>
    <lineage>
        <taxon>Eukaryota</taxon>
        <taxon>Fungi</taxon>
        <taxon>Dikarya</taxon>
        <taxon>Ascomycota</taxon>
        <taxon>Saccharomycotina</taxon>
        <taxon>Pichiomycetes</taxon>
        <taxon>Debaryomycetaceae</taxon>
        <taxon>Yamadazyma</taxon>
    </lineage>
</organism>
<dbReference type="PANTHER" id="PTHR47655:SF3">
    <property type="entry name" value="ZN(II)2CYS6 TRANSCRIPTION FACTOR (EUROFUNG)"/>
    <property type="match status" value="1"/>
</dbReference>
<dbReference type="SMART" id="SM00066">
    <property type="entry name" value="GAL4"/>
    <property type="match status" value="1"/>
</dbReference>
<dbReference type="STRING" id="590646.G3B3A6"/>
<dbReference type="EMBL" id="GL996521">
    <property type="protein sequence ID" value="EGV64123.1"/>
    <property type="molecule type" value="Genomic_DNA"/>
</dbReference>
<proteinExistence type="predicted"/>
<dbReference type="AlphaFoldDB" id="G3B3A6"/>
<dbReference type="PROSITE" id="PS00463">
    <property type="entry name" value="ZN2_CY6_FUNGAL_1"/>
    <property type="match status" value="1"/>
</dbReference>
<sequence length="434" mass="47464">MYSNIPSSPDDQSHHSSSSSHHHLQKKKRVGKACDSCRIKKTKCDGKKPCNKCTQDNKICVFTEKKKVRDKSHPSGYVDLLETRLDLLTQAFDKVIRLAAPQVGFLNELVESAGADGDSVVPINKVIHYLITEQGLLKNLPLEWENGALIAANFNPNDIESASRKFANHKMNVHSEDTQRSPIKEELDDNFDGNLDVQVDVDVDVDNNLDDFKDEFDDLNHNNLKFDHLLKGYSGGGFVLANSATLNDGMSNDFSDFESDSNSVYSSAHPPESSSIGPSDTVSQPMSPSVKTPSLFGTNDSGLFHHPNGSSSSLTSNQLHTPANLSPSNTVDGLPTSRPEMVRRSSSIVTRSRSPSHQKLKSMGHVHKPIYSSTHHSSHNMASPGNASLTHSRTNSYTGDASAKSILLDNDFSLPSESIKMSELSYDDNMLGGL</sequence>
<dbReference type="GO" id="GO:0000981">
    <property type="term" value="F:DNA-binding transcription factor activity, RNA polymerase II-specific"/>
    <property type="evidence" value="ECO:0007669"/>
    <property type="project" value="InterPro"/>
</dbReference>
<dbReference type="SUPFAM" id="SSF57701">
    <property type="entry name" value="Zn2/Cys6 DNA-binding domain"/>
    <property type="match status" value="1"/>
</dbReference>
<dbReference type="PROSITE" id="PS50048">
    <property type="entry name" value="ZN2_CY6_FUNGAL_2"/>
    <property type="match status" value="1"/>
</dbReference>
<accession>G3B3A6</accession>
<name>G3B3A6_CANTC</name>
<feature type="compositionally biased region" description="Basic residues" evidence="1">
    <location>
        <begin position="354"/>
        <end position="368"/>
    </location>
</feature>
<evidence type="ECO:0000313" key="3">
    <source>
        <dbReference type="EMBL" id="EGV64123.1"/>
    </source>
</evidence>
<feature type="compositionally biased region" description="Polar residues" evidence="1">
    <location>
        <begin position="371"/>
        <end position="398"/>
    </location>
</feature>
<feature type="compositionally biased region" description="Polar residues" evidence="1">
    <location>
        <begin position="1"/>
        <end position="10"/>
    </location>
</feature>
<feature type="compositionally biased region" description="Low complexity" evidence="1">
    <location>
        <begin position="344"/>
        <end position="353"/>
    </location>
</feature>
<dbReference type="CDD" id="cd00067">
    <property type="entry name" value="GAL4"/>
    <property type="match status" value="1"/>
</dbReference>
<evidence type="ECO:0000259" key="2">
    <source>
        <dbReference type="PROSITE" id="PS50048"/>
    </source>
</evidence>
<dbReference type="Pfam" id="PF00172">
    <property type="entry name" value="Zn_clus"/>
    <property type="match status" value="1"/>
</dbReference>
<feature type="domain" description="Zn(2)-C6 fungal-type" evidence="2">
    <location>
        <begin position="33"/>
        <end position="62"/>
    </location>
</feature>
<evidence type="ECO:0000256" key="1">
    <source>
        <dbReference type="SAM" id="MobiDB-lite"/>
    </source>
</evidence>
<dbReference type="KEGG" id="cten:18249810"/>
<feature type="compositionally biased region" description="Polar residues" evidence="1">
    <location>
        <begin position="272"/>
        <end position="301"/>
    </location>
</feature>
<dbReference type="GeneID" id="18249810"/>
<dbReference type="InterPro" id="IPR036864">
    <property type="entry name" value="Zn2-C6_fun-type_DNA-bd_sf"/>
</dbReference>
<feature type="region of interest" description="Disordered" evidence="1">
    <location>
        <begin position="257"/>
        <end position="398"/>
    </location>
</feature>
<evidence type="ECO:0000313" key="4">
    <source>
        <dbReference type="Proteomes" id="UP000000707"/>
    </source>
</evidence>